<dbReference type="GO" id="GO:0033608">
    <property type="term" value="F:formyl-CoA transferase activity"/>
    <property type="evidence" value="ECO:0007669"/>
    <property type="project" value="UniProtKB-EC"/>
</dbReference>
<dbReference type="InterPro" id="IPR044855">
    <property type="entry name" value="CoA-Trfase_III_dom3_sf"/>
</dbReference>
<dbReference type="KEGG" id="bpdz:BBN53_00135"/>
<evidence type="ECO:0000256" key="1">
    <source>
        <dbReference type="ARBA" id="ARBA00022679"/>
    </source>
</evidence>
<dbReference type="EC" id="2.8.3.16" evidence="3"/>
<dbReference type="EMBL" id="CP016440">
    <property type="protein sequence ID" value="ANY14433.1"/>
    <property type="molecule type" value="Genomic_DNA"/>
</dbReference>
<dbReference type="InterPro" id="IPR050483">
    <property type="entry name" value="CoA-transferase_III_domain"/>
</dbReference>
<reference evidence="2 5" key="2">
    <citation type="submission" date="2016-07" db="EMBL/GenBank/DDBJ databases">
        <title>Complete genome sequences of Bordetella pseudohinzii.</title>
        <authorList>
            <person name="Spilker T."/>
            <person name="Darrah R."/>
            <person name="LiPuma J.J."/>
        </authorList>
    </citation>
    <scope>NUCLEOTIDE SEQUENCE [LARGE SCALE GENOMIC DNA]</scope>
    <source>
        <strain evidence="2 5">HI4681</strain>
    </source>
</reference>
<dbReference type="Proteomes" id="UP000053096">
    <property type="component" value="Unassembled WGS sequence"/>
</dbReference>
<accession>A0A0M7EEV5</accession>
<evidence type="ECO:0000313" key="2">
    <source>
        <dbReference type="EMBL" id="ANY14433.1"/>
    </source>
</evidence>
<name>A0A0J6CB11_9BORD</name>
<dbReference type="PANTHER" id="PTHR48207">
    <property type="entry name" value="SUCCINATE--HYDROXYMETHYLGLUTARATE COA-TRANSFERASE"/>
    <property type="match status" value="1"/>
</dbReference>
<dbReference type="Proteomes" id="UP000092950">
    <property type="component" value="Chromosome"/>
</dbReference>
<organism evidence="3 4">
    <name type="scientific">Bordetella pseudohinzii</name>
    <dbReference type="NCBI Taxonomy" id="1331258"/>
    <lineage>
        <taxon>Bacteria</taxon>
        <taxon>Pseudomonadati</taxon>
        <taxon>Pseudomonadota</taxon>
        <taxon>Betaproteobacteria</taxon>
        <taxon>Burkholderiales</taxon>
        <taxon>Alcaligenaceae</taxon>
        <taxon>Bordetella</taxon>
    </lineage>
</organism>
<dbReference type="InterPro" id="IPR003673">
    <property type="entry name" value="CoA-Trfase_fam_III"/>
</dbReference>
<evidence type="ECO:0000313" key="3">
    <source>
        <dbReference type="EMBL" id="CUI65471.1"/>
    </source>
</evidence>
<dbReference type="RefSeq" id="WP_043210716.1">
    <property type="nucleotide sequence ID" value="NZ_CAJGUP010000223.1"/>
</dbReference>
<gene>
    <name evidence="3" type="primary">frc_6</name>
    <name evidence="2" type="ORF">BBN53_00135</name>
    <name evidence="3" type="ORF">ERS370011_01626</name>
</gene>
<dbReference type="EMBL" id="CYTV01000003">
    <property type="protein sequence ID" value="CUI65471.1"/>
    <property type="molecule type" value="Genomic_DNA"/>
</dbReference>
<reference evidence="3 4" key="1">
    <citation type="submission" date="2015-09" db="EMBL/GenBank/DDBJ databases">
        <authorList>
            <person name="Jackson K.R."/>
            <person name="Lunt B.L."/>
            <person name="Fisher J.N.B."/>
            <person name="Gardner A.V."/>
            <person name="Bailey M.E."/>
            <person name="Deus L.M."/>
            <person name="Earl A.S."/>
            <person name="Gibby P.D."/>
            <person name="Hartmann K.A."/>
            <person name="Liu J.E."/>
            <person name="Manci A.M."/>
            <person name="Nielsen D.A."/>
            <person name="Solomon M.B."/>
            <person name="Breakwell D.P."/>
            <person name="Burnett S.H."/>
            <person name="Grose J.H."/>
        </authorList>
    </citation>
    <scope>NUCLEOTIDE SEQUENCE [LARGE SCALE GENOMIC DNA]</scope>
    <source>
        <strain evidence="3 4">2789STDY5608636</strain>
    </source>
</reference>
<dbReference type="AlphaFoldDB" id="A0A0J6CB11"/>
<accession>A0A0J6CB11</accession>
<dbReference type="Gene3D" id="3.30.1540.10">
    <property type="entry name" value="formyl-coa transferase, domain 3"/>
    <property type="match status" value="1"/>
</dbReference>
<evidence type="ECO:0000313" key="5">
    <source>
        <dbReference type="Proteomes" id="UP000092950"/>
    </source>
</evidence>
<evidence type="ECO:0000313" key="4">
    <source>
        <dbReference type="Proteomes" id="UP000053096"/>
    </source>
</evidence>
<dbReference type="Gene3D" id="3.40.50.10540">
    <property type="entry name" value="Crotonobetainyl-coa:carnitine coa-transferase, domain 1"/>
    <property type="match status" value="1"/>
</dbReference>
<keyword evidence="5" id="KW-1185">Reference proteome</keyword>
<dbReference type="OrthoDB" id="5294844at2"/>
<dbReference type="InterPro" id="IPR023606">
    <property type="entry name" value="CoA-Trfase_III_dom_1_sf"/>
</dbReference>
<proteinExistence type="predicted"/>
<sequence>MQAVPPSALQGIRVLDLSRILAGPSATQLLGDLGADVVKVEKPDEGDDTRKWGPPYIKDKAGIPTEESAYYLCANRNKRSIAIDIATAEGQARIHELLGHADVLVENYKVGGLAKYGLAYEQLKDRYPGLVYCSVTGFGQTGPYASRAGYDFLIQGMGGIMSLTGEAEGGPMKVGVGIADVMTGMYAAVGILAALRHRDATGAGQHIDISLLDSQIAWLVNAGTNYLAAGKLPARLGNGHPNIVPYQVFDTADAPLILAVGNDAQFARFCEAAGLSGLCQDARYRTNVARIAHRAELCDRVQQALLGRQRADWLAALEAVGVPCGPVNNLEEVFEDPHVKARGARVDLPCAWAQEGHVSLLANPLKLSATPVDYRRPPPRLNEHEQEILADWLARPTRLTMERQ</sequence>
<dbReference type="PANTHER" id="PTHR48207:SF3">
    <property type="entry name" value="SUCCINATE--HYDROXYMETHYLGLUTARATE COA-TRANSFERASE"/>
    <property type="match status" value="1"/>
</dbReference>
<keyword evidence="1 3" id="KW-0808">Transferase</keyword>
<dbReference type="SUPFAM" id="SSF89796">
    <property type="entry name" value="CoA-transferase family III (CaiB/BaiF)"/>
    <property type="match status" value="1"/>
</dbReference>
<protein>
    <submittedName>
        <fullName evidence="2">CoA-transferase</fullName>
    </submittedName>
    <submittedName>
        <fullName evidence="3">Formyl-coenzyme A transferase</fullName>
        <ecNumber evidence="3">2.8.3.16</ecNumber>
    </submittedName>
</protein>
<dbReference type="Pfam" id="PF02515">
    <property type="entry name" value="CoA_transf_3"/>
    <property type="match status" value="1"/>
</dbReference>